<evidence type="ECO:0000313" key="1">
    <source>
        <dbReference type="EMBL" id="AAA50883.1"/>
    </source>
</evidence>
<reference evidence="1" key="1">
    <citation type="submission" date="1994-09" db="EMBL/GenBank/DDBJ databases">
        <authorList>
            <person name="Robison K."/>
        </authorList>
    </citation>
    <scope>NUCLEOTIDE SEQUENCE</scope>
</reference>
<sequence>MARKLVVYCQRVEEVWPMIDITYVDGTVLPDNPVLGSKLTLTATVQLAGLGPDEVTVQAVLGRVGGSDMVIDQVNIEMTYIYTAEGGNEIFSTTTLLPLRGVGVSDTRCESCLAIRCLRPVTSWVWPSYF</sequence>
<dbReference type="EMBL" id="U00014">
    <property type="protein sequence ID" value="AAA50883.1"/>
    <property type="molecule type" value="Genomic_DNA"/>
</dbReference>
<protein>
    <submittedName>
        <fullName evidence="1">B1549_C1_174</fullName>
    </submittedName>
</protein>
<accession>Q49711</accession>
<dbReference type="AlphaFoldDB" id="Q49711"/>
<reference evidence="1" key="2">
    <citation type="submission" date="2023-06" db="EMBL/GenBank/DDBJ databases">
        <title>.</title>
        <authorList>
            <person name="Smith D.R."/>
        </authorList>
    </citation>
    <scope>NUCLEOTIDE SEQUENCE</scope>
</reference>
<organism evidence="1">
    <name type="scientific">Mycobacterium leprae</name>
    <dbReference type="NCBI Taxonomy" id="1769"/>
    <lineage>
        <taxon>Bacteria</taxon>
        <taxon>Bacillati</taxon>
        <taxon>Actinomycetota</taxon>
        <taxon>Actinomycetes</taxon>
        <taxon>Mycobacteriales</taxon>
        <taxon>Mycobacteriaceae</taxon>
        <taxon>Mycobacterium</taxon>
    </lineage>
</organism>
<dbReference type="PIR" id="S72798">
    <property type="entry name" value="S72798"/>
</dbReference>
<name>Q49711_MYCLR</name>
<proteinExistence type="predicted"/>